<dbReference type="Gene3D" id="1.20.58.390">
    <property type="entry name" value="Neurotransmitter-gated ion-channel transmembrane domain"/>
    <property type="match status" value="1"/>
</dbReference>
<keyword evidence="1" id="KW-0812">Transmembrane</keyword>
<evidence type="ECO:0008006" key="4">
    <source>
        <dbReference type="Google" id="ProtNLM"/>
    </source>
</evidence>
<organism evidence="2 3">
    <name type="scientific">Reticulomyxa filosa</name>
    <dbReference type="NCBI Taxonomy" id="46433"/>
    <lineage>
        <taxon>Eukaryota</taxon>
        <taxon>Sar</taxon>
        <taxon>Rhizaria</taxon>
        <taxon>Retaria</taxon>
        <taxon>Foraminifera</taxon>
        <taxon>Monothalamids</taxon>
        <taxon>Reticulomyxidae</taxon>
        <taxon>Reticulomyxa</taxon>
    </lineage>
</organism>
<sequence>MITKVPYLTLLHKYVIISFLFISCVSIQSALLSVTVVSWFSSPWFDKICGIVFACVFVFYNLCFWILSAWKRHDESRKLYLDSDQLAELVEKQKKQFQIQWSSDPMSKDIFWCGNNGRIAAFGLFPFFCLFFQNVCNSILTK</sequence>
<evidence type="ECO:0000313" key="2">
    <source>
        <dbReference type="EMBL" id="ETO06043.1"/>
    </source>
</evidence>
<accession>X6LVT2</accession>
<comment type="caution">
    <text evidence="2">The sequence shown here is derived from an EMBL/GenBank/DDBJ whole genome shotgun (WGS) entry which is preliminary data.</text>
</comment>
<keyword evidence="1" id="KW-1133">Transmembrane helix</keyword>
<proteinExistence type="predicted"/>
<gene>
    <name evidence="2" type="ORF">RFI_31353</name>
</gene>
<dbReference type="PROSITE" id="PS51257">
    <property type="entry name" value="PROKAR_LIPOPROTEIN"/>
    <property type="match status" value="1"/>
</dbReference>
<protein>
    <recommendedName>
        <fullName evidence="4">Transmembrane protein</fullName>
    </recommendedName>
</protein>
<feature type="transmembrane region" description="Helical" evidence="1">
    <location>
        <begin position="119"/>
        <end position="140"/>
    </location>
</feature>
<dbReference type="EMBL" id="ASPP01027551">
    <property type="protein sequence ID" value="ETO06043.1"/>
    <property type="molecule type" value="Genomic_DNA"/>
</dbReference>
<evidence type="ECO:0000313" key="3">
    <source>
        <dbReference type="Proteomes" id="UP000023152"/>
    </source>
</evidence>
<feature type="transmembrane region" description="Helical" evidence="1">
    <location>
        <begin position="14"/>
        <end position="41"/>
    </location>
</feature>
<dbReference type="Proteomes" id="UP000023152">
    <property type="component" value="Unassembled WGS sequence"/>
</dbReference>
<dbReference type="AlphaFoldDB" id="X6LVT2"/>
<name>X6LVT2_RETFI</name>
<feature type="transmembrane region" description="Helical" evidence="1">
    <location>
        <begin position="48"/>
        <end position="70"/>
    </location>
</feature>
<keyword evidence="3" id="KW-1185">Reference proteome</keyword>
<evidence type="ECO:0000256" key="1">
    <source>
        <dbReference type="SAM" id="Phobius"/>
    </source>
</evidence>
<keyword evidence="1" id="KW-0472">Membrane</keyword>
<dbReference type="InterPro" id="IPR038050">
    <property type="entry name" value="Neuro_actylchol_rec"/>
</dbReference>
<reference evidence="2 3" key="1">
    <citation type="journal article" date="2013" name="Curr. Biol.">
        <title>The Genome of the Foraminiferan Reticulomyxa filosa.</title>
        <authorList>
            <person name="Glockner G."/>
            <person name="Hulsmann N."/>
            <person name="Schleicher M."/>
            <person name="Noegel A.A."/>
            <person name="Eichinger L."/>
            <person name="Gallinger C."/>
            <person name="Pawlowski J."/>
            <person name="Sierra R."/>
            <person name="Euteneuer U."/>
            <person name="Pillet L."/>
            <person name="Moustafa A."/>
            <person name="Platzer M."/>
            <person name="Groth M."/>
            <person name="Szafranski K."/>
            <person name="Schliwa M."/>
        </authorList>
    </citation>
    <scope>NUCLEOTIDE SEQUENCE [LARGE SCALE GENOMIC DNA]</scope>
</reference>